<feature type="region of interest" description="Disordered" evidence="1">
    <location>
        <begin position="1"/>
        <end position="29"/>
    </location>
</feature>
<comment type="caution">
    <text evidence="2">The sequence shown here is derived from an EMBL/GenBank/DDBJ whole genome shotgun (WGS) entry which is preliminary data.</text>
</comment>
<organism evidence="2 3">
    <name type="scientific">Kitasatospora terrestris</name>
    <dbReference type="NCBI Taxonomy" id="258051"/>
    <lineage>
        <taxon>Bacteria</taxon>
        <taxon>Bacillati</taxon>
        <taxon>Actinomycetota</taxon>
        <taxon>Actinomycetes</taxon>
        <taxon>Kitasatosporales</taxon>
        <taxon>Streptomycetaceae</taxon>
        <taxon>Kitasatospora</taxon>
    </lineage>
</organism>
<protein>
    <submittedName>
        <fullName evidence="2">Uncharacterized protein</fullName>
    </submittedName>
</protein>
<dbReference type="Proteomes" id="UP001501752">
    <property type="component" value="Unassembled WGS sequence"/>
</dbReference>
<keyword evidence="3" id="KW-1185">Reference proteome</keyword>
<evidence type="ECO:0000313" key="2">
    <source>
        <dbReference type="EMBL" id="GAA4832403.1"/>
    </source>
</evidence>
<dbReference type="EMBL" id="BAABIS010000001">
    <property type="protein sequence ID" value="GAA4832403.1"/>
    <property type="molecule type" value="Genomic_DNA"/>
</dbReference>
<evidence type="ECO:0000256" key="1">
    <source>
        <dbReference type="SAM" id="MobiDB-lite"/>
    </source>
</evidence>
<reference evidence="3" key="1">
    <citation type="journal article" date="2019" name="Int. J. Syst. Evol. Microbiol.">
        <title>The Global Catalogue of Microorganisms (GCM) 10K type strain sequencing project: providing services to taxonomists for standard genome sequencing and annotation.</title>
        <authorList>
            <consortium name="The Broad Institute Genomics Platform"/>
            <consortium name="The Broad Institute Genome Sequencing Center for Infectious Disease"/>
            <person name="Wu L."/>
            <person name="Ma J."/>
        </authorList>
    </citation>
    <scope>NUCLEOTIDE SEQUENCE [LARGE SCALE GENOMIC DNA]</scope>
    <source>
        <strain evidence="3">JCM 13006</strain>
    </source>
</reference>
<feature type="compositionally biased region" description="Polar residues" evidence="1">
    <location>
        <begin position="1"/>
        <end position="10"/>
    </location>
</feature>
<proteinExistence type="predicted"/>
<evidence type="ECO:0000313" key="3">
    <source>
        <dbReference type="Proteomes" id="UP001501752"/>
    </source>
</evidence>
<accession>A0ABP9D7B7</accession>
<name>A0ABP9D7B7_9ACTN</name>
<sequence length="92" mass="9627">MPSASGTTRNAAPAGPDIGPGIGMGAGTGSAAATWKSYMSTTALTRCCPRTCRSLRMTRPLPGYFTNKCCLYSPRPSRAQARAPHGQVGPRR</sequence>
<gene>
    <name evidence="2" type="ORF">GCM10023235_03450</name>
</gene>
<feature type="compositionally biased region" description="Gly residues" evidence="1">
    <location>
        <begin position="18"/>
        <end position="28"/>
    </location>
</feature>